<keyword evidence="8" id="KW-0915">Sodium</keyword>
<dbReference type="Pfam" id="PF07565">
    <property type="entry name" value="Band_3_cyto"/>
    <property type="match status" value="1"/>
</dbReference>
<evidence type="ECO:0000256" key="10">
    <source>
        <dbReference type="ARBA" id="ARBA00023136"/>
    </source>
</evidence>
<feature type="transmembrane region" description="Helical" evidence="14">
    <location>
        <begin position="700"/>
        <end position="722"/>
    </location>
</feature>
<dbReference type="AlphaFoldDB" id="A0A8C1DPJ6"/>
<evidence type="ECO:0000256" key="7">
    <source>
        <dbReference type="ARBA" id="ARBA00022989"/>
    </source>
</evidence>
<evidence type="ECO:0000256" key="15">
    <source>
        <dbReference type="SAM" id="MobiDB-lite"/>
    </source>
</evidence>
<comment type="similarity">
    <text evidence="3 14">Belongs to the anion exchanger (TC 2.A.31) family.</text>
</comment>
<evidence type="ECO:0000259" key="16">
    <source>
        <dbReference type="Pfam" id="PF00955"/>
    </source>
</evidence>
<keyword evidence="12" id="KW-0325">Glycoprotein</keyword>
<feature type="compositionally biased region" description="Basic and acidic residues" evidence="15">
    <location>
        <begin position="222"/>
        <end position="233"/>
    </location>
</feature>
<dbReference type="GO" id="GO:0016323">
    <property type="term" value="C:basolateral plasma membrane"/>
    <property type="evidence" value="ECO:0007669"/>
    <property type="project" value="UniProtKB-SubCell"/>
</dbReference>
<feature type="transmembrane region" description="Helical" evidence="14">
    <location>
        <begin position="1024"/>
        <end position="1043"/>
    </location>
</feature>
<dbReference type="InterPro" id="IPR003020">
    <property type="entry name" value="HCO3_transpt_euk"/>
</dbReference>
<feature type="region of interest" description="Disordered" evidence="15">
    <location>
        <begin position="203"/>
        <end position="243"/>
    </location>
</feature>
<feature type="domain" description="Band 3 cytoplasmic" evidence="17">
    <location>
        <begin position="260"/>
        <end position="548"/>
    </location>
</feature>
<dbReference type="Pfam" id="PF00955">
    <property type="entry name" value="HCO3_cotransp"/>
    <property type="match status" value="1"/>
</dbReference>
<dbReference type="GO" id="GO:0008509">
    <property type="term" value="F:monoatomic anion transmembrane transporter activity"/>
    <property type="evidence" value="ECO:0007669"/>
    <property type="project" value="InterPro"/>
</dbReference>
<keyword evidence="9 14" id="KW-0406">Ion transport</keyword>
<feature type="transmembrane region" description="Helical" evidence="14">
    <location>
        <begin position="729"/>
        <end position="751"/>
    </location>
</feature>
<dbReference type="OMA" id="YSIAYKY"/>
<keyword evidence="11" id="KW-1015">Disulfide bond</keyword>
<dbReference type="Ensembl" id="ENSCCRT00000070621.2">
    <property type="protein sequence ID" value="ENSCCRP00000065152.2"/>
    <property type="gene ID" value="ENSCCRG00000032271.2"/>
</dbReference>
<keyword evidence="6 14" id="KW-0812">Transmembrane</keyword>
<evidence type="ECO:0000256" key="8">
    <source>
        <dbReference type="ARBA" id="ARBA00023053"/>
    </source>
</evidence>
<feature type="transmembrane region" description="Helical" evidence="14">
    <location>
        <begin position="876"/>
        <end position="894"/>
    </location>
</feature>
<dbReference type="PANTHER" id="PTHR11453:SF113">
    <property type="entry name" value="ANION EXCHANGE PROTEIN"/>
    <property type="match status" value="1"/>
</dbReference>
<dbReference type="PRINTS" id="PR01232">
    <property type="entry name" value="NAHCO3TRSPRT"/>
</dbReference>
<dbReference type="NCBIfam" id="TIGR00834">
    <property type="entry name" value="ae"/>
    <property type="match status" value="1"/>
</dbReference>
<dbReference type="FunFam" id="1.10.287.570:FF:000001">
    <property type="entry name" value="Anion exchange protein"/>
    <property type="match status" value="1"/>
</dbReference>
<feature type="transmembrane region" description="Helical" evidence="14">
    <location>
        <begin position="964"/>
        <end position="988"/>
    </location>
</feature>
<reference evidence="19" key="1">
    <citation type="submission" date="2025-08" db="UniProtKB">
        <authorList>
            <consortium name="Ensembl"/>
        </authorList>
    </citation>
    <scope>IDENTIFICATION</scope>
</reference>
<dbReference type="GO" id="GO:0005452">
    <property type="term" value="F:solute:inorganic anion antiporter activity"/>
    <property type="evidence" value="ECO:0007669"/>
    <property type="project" value="InterPro"/>
</dbReference>
<sequence length="1185" mass="132879">MTSTLFQEQFVNSYTKSFFPSLTPDPGLASSNQSQESSLASGQHWLVSSTASPLYETDINTAALLSYATAGVKGLPFTGGTSTSLDYYTSATGWDSRGSLENSSKTSSILPGWVLDAGLERSTQSYYIPEDGDMLEMDRSALGEEAQLKNPSIGPDSDSERHRNDEEAVLDRGGTRSMLNTNFEKEELEGHRTLYIGVHVPLGRRSHRRHRHHGHRHRKRSRERDSGTEDGRESPSYTDTPSQRVQFLLGMEDDEEHIPHALFTELDEICLKEGEDAEWKETARWLKFEEDVEDGGERWSKPYVATLSLHSLFELRSCILNGTVMLDMRANSLEEIADLVLDQHETSVSLGEEVRKKIRNALLKQHHHQNQKKLANRIPIVRSFADIGRKQSEPHSMDKNGQMVSPQAQPTTTEGRADGSRENSAVDFSKIDLHFMKKIPPGAEASNILVGELEFLEKPVVAFIRLSPAVLLNGLAEVPITTRFLFILLGPMGKGPQYHEIGRSIATLMTDEVFHDVAYKAKDRSDLVAGIDEFLDQVTVLPPGEWDPTIRIEPPKNVPSQEKRKVPLANGGADLGEAEEHGGHGGPELQRTGKFFGGFILDIKRKAPHYLSDYTDAISLQCLASFLFLYCACMSPVITFGGLLGEATEGRISAIESLFGASMTGIAYSLLAGQPLTILGSTGPVLVFEKILFKFCKEYGLSYLSLRVCIGLWTAFFCLLLVATDASSLVCYITRFTEEAFASLICIIFIYEALEKLIYLGETYPFNMHNDLNQLTQYSCVCTEPKEPSNATLNYWQEKNITASDIDWLGLDVKGCVENRGEFVGRACGHHGPYIPDVLFWSVILFFSTVAMSSFLKEFKTSRYFPTKVRAIISDFAVFITILTMVLIDYGLGIPSTKLQVPNEFKPTRDDRGWFISPLGPNPWWTTIVTFIPALLCTILIFMDQQITAVIINRKEHKLKKGCGYHLDLFVVGVMLGVCSLMGLPWFVAATVLSISHVNSLKLESECSAPGEQPKFLGIREQRFTGLMIFVLMGSSVFMTSILKHIPMPVLYGVFLYMGASSLRGIQFFDRLRLFWMPAKHQPDFIYLRHVPLRKVHLFTIIQLSCLVLLWVIKTSRAAIVFPMMVLALVFIRKLLDFVFSKRDLSWLDDLMPESKKKKMEDAQQECVLMEDEGIVQVPLEGHFK</sequence>
<feature type="transmembrane region" description="Helical" evidence="14">
    <location>
        <begin position="657"/>
        <end position="680"/>
    </location>
</feature>
<feature type="region of interest" description="Disordered" evidence="15">
    <location>
        <begin position="146"/>
        <end position="178"/>
    </location>
</feature>
<dbReference type="InterPro" id="IPR016152">
    <property type="entry name" value="PTrfase/Anion_transptr"/>
</dbReference>
<keyword evidence="13" id="KW-0739">Sodium transport</keyword>
<dbReference type="InterPro" id="IPR032385">
    <property type="entry name" value="T-box_assoc"/>
</dbReference>
<feature type="compositionally biased region" description="Basic residues" evidence="15">
    <location>
        <begin position="203"/>
        <end position="221"/>
    </location>
</feature>
<dbReference type="GO" id="GO:0051453">
    <property type="term" value="P:regulation of intracellular pH"/>
    <property type="evidence" value="ECO:0007669"/>
    <property type="project" value="TreeGrafter"/>
</dbReference>
<evidence type="ECO:0000256" key="6">
    <source>
        <dbReference type="ARBA" id="ARBA00022692"/>
    </source>
</evidence>
<protein>
    <recommendedName>
        <fullName evidence="14">Anion exchange protein</fullName>
    </recommendedName>
</protein>
<feature type="transmembrane region" description="Helical" evidence="14">
    <location>
        <begin position="1096"/>
        <end position="1113"/>
    </location>
</feature>
<feature type="domain" description="T-box transcription factor-associated" evidence="18">
    <location>
        <begin position="4"/>
        <end position="113"/>
    </location>
</feature>
<dbReference type="InterPro" id="IPR013769">
    <property type="entry name" value="Band3_cytoplasmic_dom"/>
</dbReference>
<feature type="domain" description="Bicarbonate transporter-like transmembrane" evidence="16">
    <location>
        <begin position="594"/>
        <end position="1153"/>
    </location>
</feature>
<dbReference type="SUPFAM" id="SSF55804">
    <property type="entry name" value="Phoshotransferase/anion transport protein"/>
    <property type="match status" value="1"/>
</dbReference>
<evidence type="ECO:0000256" key="2">
    <source>
        <dbReference type="ARBA" id="ARBA00004554"/>
    </source>
</evidence>
<dbReference type="Gene3D" id="3.40.930.10">
    <property type="entry name" value="Mannitol-specific EII, Chain A"/>
    <property type="match status" value="1"/>
</dbReference>
<evidence type="ECO:0000259" key="18">
    <source>
        <dbReference type="Pfam" id="PF16176"/>
    </source>
</evidence>
<evidence type="ECO:0000256" key="3">
    <source>
        <dbReference type="ARBA" id="ARBA00010993"/>
    </source>
</evidence>
<dbReference type="GO" id="GO:0008510">
    <property type="term" value="F:sodium:bicarbonate symporter activity"/>
    <property type="evidence" value="ECO:0007669"/>
    <property type="project" value="TreeGrafter"/>
</dbReference>
<feature type="transmembrane region" description="Helical" evidence="14">
    <location>
        <begin position="1120"/>
        <end position="1140"/>
    </location>
</feature>
<evidence type="ECO:0000256" key="4">
    <source>
        <dbReference type="ARBA" id="ARBA00022448"/>
    </source>
</evidence>
<dbReference type="Gene3D" id="1.10.287.570">
    <property type="entry name" value="Helical hairpin bin"/>
    <property type="match status" value="1"/>
</dbReference>
<reference evidence="19" key="2">
    <citation type="submission" date="2025-09" db="UniProtKB">
        <authorList>
            <consortium name="Ensembl"/>
        </authorList>
    </citation>
    <scope>IDENTIFICATION</scope>
</reference>
<proteinExistence type="inferred from homology"/>
<evidence type="ECO:0000256" key="1">
    <source>
        <dbReference type="ARBA" id="ARBA00004221"/>
    </source>
</evidence>
<keyword evidence="10 14" id="KW-0472">Membrane</keyword>
<evidence type="ECO:0000313" key="19">
    <source>
        <dbReference type="Ensembl" id="ENSCCRP00000065152.2"/>
    </source>
</evidence>
<evidence type="ECO:0000313" key="20">
    <source>
        <dbReference type="Proteomes" id="UP001108240"/>
    </source>
</evidence>
<organism evidence="19 20">
    <name type="scientific">Cyprinus carpio carpio</name>
    <dbReference type="NCBI Taxonomy" id="630221"/>
    <lineage>
        <taxon>Eukaryota</taxon>
        <taxon>Metazoa</taxon>
        <taxon>Chordata</taxon>
        <taxon>Craniata</taxon>
        <taxon>Vertebrata</taxon>
        <taxon>Euteleostomi</taxon>
        <taxon>Actinopterygii</taxon>
        <taxon>Neopterygii</taxon>
        <taxon>Teleostei</taxon>
        <taxon>Ostariophysi</taxon>
        <taxon>Cypriniformes</taxon>
        <taxon>Cyprinidae</taxon>
        <taxon>Cyprininae</taxon>
        <taxon>Cyprinus</taxon>
    </lineage>
</organism>
<evidence type="ECO:0000256" key="5">
    <source>
        <dbReference type="ARBA" id="ARBA00022475"/>
    </source>
</evidence>
<evidence type="ECO:0000256" key="9">
    <source>
        <dbReference type="ARBA" id="ARBA00023065"/>
    </source>
</evidence>
<name>A0A8C1DPJ6_CYPCA</name>
<dbReference type="PRINTS" id="PR01231">
    <property type="entry name" value="HCO3TRNSPORT"/>
</dbReference>
<comment type="subcellular location">
    <subcellularLocation>
        <location evidence="1">Apical cell membrane</location>
    </subcellularLocation>
    <subcellularLocation>
        <location evidence="2">Basolateral cell membrane</location>
        <topology evidence="2">Multi-pass membrane protein</topology>
    </subcellularLocation>
    <subcellularLocation>
        <location evidence="14">Membrane</location>
        <topology evidence="14">Multi-pass membrane protein</topology>
    </subcellularLocation>
</comment>
<evidence type="ECO:0000256" key="11">
    <source>
        <dbReference type="ARBA" id="ARBA00023157"/>
    </source>
</evidence>
<dbReference type="FunFam" id="3.40.930.10:FF:000001">
    <property type="entry name" value="Anion exchange protein"/>
    <property type="match status" value="1"/>
</dbReference>
<dbReference type="GeneTree" id="ENSGT00940000156972"/>
<evidence type="ECO:0000256" key="12">
    <source>
        <dbReference type="ARBA" id="ARBA00023180"/>
    </source>
</evidence>
<keyword evidence="7 14" id="KW-1133">Transmembrane helix</keyword>
<dbReference type="InterPro" id="IPR003024">
    <property type="entry name" value="Na/HCO3_transpt"/>
</dbReference>
<evidence type="ECO:0000256" key="14">
    <source>
        <dbReference type="RuleBase" id="RU362035"/>
    </source>
</evidence>
<keyword evidence="20" id="KW-1185">Reference proteome</keyword>
<dbReference type="GO" id="GO:0016324">
    <property type="term" value="C:apical plasma membrane"/>
    <property type="evidence" value="ECO:0007669"/>
    <property type="project" value="UniProtKB-SubCell"/>
</dbReference>
<dbReference type="Pfam" id="PF16176">
    <property type="entry name" value="T-box_assoc"/>
    <property type="match status" value="1"/>
</dbReference>
<dbReference type="PANTHER" id="PTHR11453">
    <property type="entry name" value="ANION EXCHANGE PROTEIN"/>
    <property type="match status" value="1"/>
</dbReference>
<dbReference type="InterPro" id="IPR011531">
    <property type="entry name" value="HCO3_transpt-like_TM_dom"/>
</dbReference>
<feature type="compositionally biased region" description="Basic and acidic residues" evidence="15">
    <location>
        <begin position="158"/>
        <end position="174"/>
    </location>
</feature>
<feature type="region of interest" description="Disordered" evidence="15">
    <location>
        <begin position="391"/>
        <end position="423"/>
    </location>
</feature>
<feature type="transmembrane region" description="Helical" evidence="14">
    <location>
        <begin position="623"/>
        <end position="645"/>
    </location>
</feature>
<evidence type="ECO:0000259" key="17">
    <source>
        <dbReference type="Pfam" id="PF07565"/>
    </source>
</evidence>
<evidence type="ECO:0000256" key="13">
    <source>
        <dbReference type="ARBA" id="ARBA00023201"/>
    </source>
</evidence>
<accession>A0A8C1DPJ6</accession>
<feature type="transmembrane region" description="Helical" evidence="14">
    <location>
        <begin position="1050"/>
        <end position="1069"/>
    </location>
</feature>
<feature type="transmembrane region" description="Helical" evidence="14">
    <location>
        <begin position="924"/>
        <end position="943"/>
    </location>
</feature>
<keyword evidence="4 14" id="KW-0813">Transport</keyword>
<feature type="compositionally biased region" description="Polar residues" evidence="15">
    <location>
        <begin position="402"/>
        <end position="414"/>
    </location>
</feature>
<dbReference type="Proteomes" id="UP001108240">
    <property type="component" value="Unplaced"/>
</dbReference>
<keyword evidence="5" id="KW-1003">Cell membrane</keyword>
<feature type="transmembrane region" description="Helical" evidence="14">
    <location>
        <begin position="838"/>
        <end position="856"/>
    </location>
</feature>